<dbReference type="Proteomes" id="UP001054837">
    <property type="component" value="Unassembled WGS sequence"/>
</dbReference>
<dbReference type="AlphaFoldDB" id="A0AAV4Q447"/>
<dbReference type="EMBL" id="BPLQ01003905">
    <property type="protein sequence ID" value="GIY04215.1"/>
    <property type="molecule type" value="Genomic_DNA"/>
</dbReference>
<organism evidence="1 2">
    <name type="scientific">Caerostris darwini</name>
    <dbReference type="NCBI Taxonomy" id="1538125"/>
    <lineage>
        <taxon>Eukaryota</taxon>
        <taxon>Metazoa</taxon>
        <taxon>Ecdysozoa</taxon>
        <taxon>Arthropoda</taxon>
        <taxon>Chelicerata</taxon>
        <taxon>Arachnida</taxon>
        <taxon>Araneae</taxon>
        <taxon>Araneomorphae</taxon>
        <taxon>Entelegynae</taxon>
        <taxon>Araneoidea</taxon>
        <taxon>Araneidae</taxon>
        <taxon>Caerostris</taxon>
    </lineage>
</organism>
<evidence type="ECO:0000313" key="2">
    <source>
        <dbReference type="Proteomes" id="UP001054837"/>
    </source>
</evidence>
<proteinExistence type="predicted"/>
<protein>
    <submittedName>
        <fullName evidence="1">Uncharacterized protein</fullName>
    </submittedName>
</protein>
<gene>
    <name evidence="1" type="ORF">CDAR_200861</name>
</gene>
<sequence>MKKTPTSDNLNSEIWTARGCRQKSHPCVYIPFPKEISSNVRSTQAAHVRGIWLLPSALSLTPKTAAETANCLKGIGPKIKVANISIAARDLVICGGISCPIISELCLFAFICSLSRVWVL</sequence>
<name>A0AAV4Q447_9ARAC</name>
<keyword evidence="2" id="KW-1185">Reference proteome</keyword>
<comment type="caution">
    <text evidence="1">The sequence shown here is derived from an EMBL/GenBank/DDBJ whole genome shotgun (WGS) entry which is preliminary data.</text>
</comment>
<evidence type="ECO:0000313" key="1">
    <source>
        <dbReference type="EMBL" id="GIY04215.1"/>
    </source>
</evidence>
<reference evidence="1 2" key="1">
    <citation type="submission" date="2021-06" db="EMBL/GenBank/DDBJ databases">
        <title>Caerostris darwini draft genome.</title>
        <authorList>
            <person name="Kono N."/>
            <person name="Arakawa K."/>
        </authorList>
    </citation>
    <scope>NUCLEOTIDE SEQUENCE [LARGE SCALE GENOMIC DNA]</scope>
</reference>
<accession>A0AAV4Q447</accession>